<sequence>MTFATGDIVQPTKGGPAMSVVKVENDLVYCEMMDPGEEKSKAFKPQELTLYKEEGDFGVC</sequence>
<organism evidence="1 2">
    <name type="scientific">Candidatus Sodalis endolongispinus</name>
    <dbReference type="NCBI Taxonomy" id="2812662"/>
    <lineage>
        <taxon>Bacteria</taxon>
        <taxon>Pseudomonadati</taxon>
        <taxon>Pseudomonadota</taxon>
        <taxon>Gammaproteobacteria</taxon>
        <taxon>Enterobacterales</taxon>
        <taxon>Bruguierivoracaceae</taxon>
        <taxon>Sodalis</taxon>
    </lineage>
</organism>
<keyword evidence="2" id="KW-1185">Reference proteome</keyword>
<gene>
    <name evidence="1" type="ORF">JZM24_00100</name>
</gene>
<name>A0ABS5Y7K4_9GAMM</name>
<dbReference type="RefSeq" id="WP_215668162.1">
    <property type="nucleotide sequence ID" value="NZ_JAFJYC010000001.1"/>
</dbReference>
<evidence type="ECO:0008006" key="3">
    <source>
        <dbReference type="Google" id="ProtNLM"/>
    </source>
</evidence>
<evidence type="ECO:0000313" key="1">
    <source>
        <dbReference type="EMBL" id="MBT9430974.1"/>
    </source>
</evidence>
<protein>
    <recommendedName>
        <fullName evidence="3">DUF2158 domain-containing protein</fullName>
    </recommendedName>
</protein>
<dbReference type="EMBL" id="JAFJYC010000001">
    <property type="protein sequence ID" value="MBT9430974.1"/>
    <property type="molecule type" value="Genomic_DNA"/>
</dbReference>
<accession>A0ABS5Y7K4</accession>
<dbReference type="Proteomes" id="UP000811282">
    <property type="component" value="Unassembled WGS sequence"/>
</dbReference>
<reference evidence="1 2" key="1">
    <citation type="journal article" date="2021" name="Genome Biol. Evol.">
        <title>The evolution of interdependence in a four-way mealybug symbiosis.</title>
        <authorList>
            <person name="Garber A.I."/>
            <person name="Kupper M."/>
            <person name="Laetsch D.R."/>
            <person name="Weldon S.R."/>
            <person name="Ladinsky M.S."/>
            <person name="Bjorkman P.J."/>
            <person name="McCutcheon J.P."/>
        </authorList>
    </citation>
    <scope>NUCLEOTIDE SEQUENCE [LARGE SCALE GENOMIC DNA]</scope>
    <source>
        <strain evidence="1">SOD</strain>
    </source>
</reference>
<comment type="caution">
    <text evidence="1">The sequence shown here is derived from an EMBL/GenBank/DDBJ whole genome shotgun (WGS) entry which is preliminary data.</text>
</comment>
<proteinExistence type="predicted"/>
<evidence type="ECO:0000313" key="2">
    <source>
        <dbReference type="Proteomes" id="UP000811282"/>
    </source>
</evidence>